<dbReference type="WBParaSite" id="ES5_v2.g15401.t1">
    <property type="protein sequence ID" value="ES5_v2.g15401.t1"/>
    <property type="gene ID" value="ES5_v2.g15401"/>
</dbReference>
<name>A0AC34FEM1_9BILA</name>
<reference evidence="2" key="1">
    <citation type="submission" date="2022-11" db="UniProtKB">
        <authorList>
            <consortium name="WormBaseParasite"/>
        </authorList>
    </citation>
    <scope>IDENTIFICATION</scope>
</reference>
<evidence type="ECO:0000313" key="1">
    <source>
        <dbReference type="Proteomes" id="UP000887579"/>
    </source>
</evidence>
<evidence type="ECO:0000313" key="2">
    <source>
        <dbReference type="WBParaSite" id="ES5_v2.g15401.t1"/>
    </source>
</evidence>
<sequence>MDLNGDSTFGFNAAAHLIGALDTTVPTATAQGFYDSSQFHCSSFPNAYGSTGFGHLPTFHGHDTFGTLPSLSFTGSTFPSQQGTSSYLNDLNTLTSTQLMAPPVPAPAVTTNKKTTTEKKGNTKKNIKNEPSVKSANSIMLQNQKVRRQRTHFTSFQLTELESFFSRNKYPDMATREDLASRITLTEARVRVWFKNRRAKFRKREKPLQNGDMRVISAAAAAAAANGTQTLAAIFEENSSVYQTSTWTTPYSTTIVPRPSATNATSAFQWNHQSTHTGNNNLDITSTSPNSASTLPASTSVYSPLPASGSSTNSSLNRSPLHIGTKVTMDNNNVTHFTTPNLIPTSMQNAFNCTDYFSPYIHSPGSFASPIAFSQYNPYHSAL</sequence>
<organism evidence="1 2">
    <name type="scientific">Panagrolaimus sp. ES5</name>
    <dbReference type="NCBI Taxonomy" id="591445"/>
    <lineage>
        <taxon>Eukaryota</taxon>
        <taxon>Metazoa</taxon>
        <taxon>Ecdysozoa</taxon>
        <taxon>Nematoda</taxon>
        <taxon>Chromadorea</taxon>
        <taxon>Rhabditida</taxon>
        <taxon>Tylenchina</taxon>
        <taxon>Panagrolaimomorpha</taxon>
        <taxon>Panagrolaimoidea</taxon>
        <taxon>Panagrolaimidae</taxon>
        <taxon>Panagrolaimus</taxon>
    </lineage>
</organism>
<dbReference type="Proteomes" id="UP000887579">
    <property type="component" value="Unplaced"/>
</dbReference>
<protein>
    <submittedName>
        <fullName evidence="2">Homeobox domain-containing protein</fullName>
    </submittedName>
</protein>
<accession>A0AC34FEM1</accession>
<proteinExistence type="predicted"/>